<evidence type="ECO:0008006" key="4">
    <source>
        <dbReference type="Google" id="ProtNLM"/>
    </source>
</evidence>
<name>A0AAD7F279_9AGAR</name>
<gene>
    <name evidence="2" type="ORF">DFH08DRAFT_799616</name>
</gene>
<evidence type="ECO:0000256" key="1">
    <source>
        <dbReference type="SAM" id="MobiDB-lite"/>
    </source>
</evidence>
<proteinExistence type="predicted"/>
<dbReference type="EMBL" id="JARIHO010000004">
    <property type="protein sequence ID" value="KAJ7362592.1"/>
    <property type="molecule type" value="Genomic_DNA"/>
</dbReference>
<evidence type="ECO:0000313" key="2">
    <source>
        <dbReference type="EMBL" id="KAJ7362592.1"/>
    </source>
</evidence>
<accession>A0AAD7F279</accession>
<organism evidence="2 3">
    <name type="scientific">Mycena albidolilacea</name>
    <dbReference type="NCBI Taxonomy" id="1033008"/>
    <lineage>
        <taxon>Eukaryota</taxon>
        <taxon>Fungi</taxon>
        <taxon>Dikarya</taxon>
        <taxon>Basidiomycota</taxon>
        <taxon>Agaricomycotina</taxon>
        <taxon>Agaricomycetes</taxon>
        <taxon>Agaricomycetidae</taxon>
        <taxon>Agaricales</taxon>
        <taxon>Marasmiineae</taxon>
        <taxon>Mycenaceae</taxon>
        <taxon>Mycena</taxon>
    </lineage>
</organism>
<protein>
    <recommendedName>
        <fullName evidence="4">Myb-like domain-containing protein</fullName>
    </recommendedName>
</protein>
<comment type="caution">
    <text evidence="2">The sequence shown here is derived from an EMBL/GenBank/DDBJ whole genome shotgun (WGS) entry which is preliminary data.</text>
</comment>
<feature type="region of interest" description="Disordered" evidence="1">
    <location>
        <begin position="1"/>
        <end position="28"/>
    </location>
</feature>
<dbReference type="AlphaFoldDB" id="A0AAD7F279"/>
<reference evidence="2" key="1">
    <citation type="submission" date="2023-03" db="EMBL/GenBank/DDBJ databases">
        <title>Massive genome expansion in bonnet fungi (Mycena s.s.) driven by repeated elements and novel gene families across ecological guilds.</title>
        <authorList>
            <consortium name="Lawrence Berkeley National Laboratory"/>
            <person name="Harder C.B."/>
            <person name="Miyauchi S."/>
            <person name="Viragh M."/>
            <person name="Kuo A."/>
            <person name="Thoen E."/>
            <person name="Andreopoulos B."/>
            <person name="Lu D."/>
            <person name="Skrede I."/>
            <person name="Drula E."/>
            <person name="Henrissat B."/>
            <person name="Morin E."/>
            <person name="Kohler A."/>
            <person name="Barry K."/>
            <person name="LaButti K."/>
            <person name="Morin E."/>
            <person name="Salamov A."/>
            <person name="Lipzen A."/>
            <person name="Mereny Z."/>
            <person name="Hegedus B."/>
            <person name="Baldrian P."/>
            <person name="Stursova M."/>
            <person name="Weitz H."/>
            <person name="Taylor A."/>
            <person name="Grigoriev I.V."/>
            <person name="Nagy L.G."/>
            <person name="Martin F."/>
            <person name="Kauserud H."/>
        </authorList>
    </citation>
    <scope>NUCLEOTIDE SEQUENCE</scope>
    <source>
        <strain evidence="2">CBHHK002</strain>
    </source>
</reference>
<evidence type="ECO:0000313" key="3">
    <source>
        <dbReference type="Proteomes" id="UP001218218"/>
    </source>
</evidence>
<keyword evidence="3" id="KW-1185">Reference proteome</keyword>
<sequence>MESSPYVPSLSRSPPDQHEKDSESELGTEDMIILPVNTIQSQNAYSPPWLPWHDHSLIQTAERLCPFNTPRSDTTKNVWDDFTVELLKDSTANGTRINHIGVACRVRFQKLLKAHKKTGTNEEVDQHIELMSQITNLVHAHEHEKDV</sequence>
<dbReference type="Proteomes" id="UP001218218">
    <property type="component" value="Unassembled WGS sequence"/>
</dbReference>